<dbReference type="AlphaFoldDB" id="W7A431"/>
<sequence length="96" mass="11832">VEYRKIKQSATTTREKRGKIINHMKYRLLRMNIKESDDGQQRKKRKRVKQSEVENEKGKQKKGQRNKRKEKHSSLYNIEIKGIPKYKRQMRKRKKY</sequence>
<dbReference type="Proteomes" id="UP000030640">
    <property type="component" value="Unassembled WGS sequence"/>
</dbReference>
<dbReference type="VEuPathDB" id="PlasmoDB:C922_05770"/>
<feature type="compositionally biased region" description="Basic residues" evidence="1">
    <location>
        <begin position="59"/>
        <end position="71"/>
    </location>
</feature>
<evidence type="ECO:0000313" key="3">
    <source>
        <dbReference type="Proteomes" id="UP000030640"/>
    </source>
</evidence>
<feature type="compositionally biased region" description="Basic and acidic residues" evidence="1">
    <location>
        <begin position="32"/>
        <end position="41"/>
    </location>
</feature>
<proteinExistence type="predicted"/>
<evidence type="ECO:0000313" key="2">
    <source>
        <dbReference type="EMBL" id="EUD63849.1"/>
    </source>
</evidence>
<dbReference type="GeneID" id="20041044"/>
<gene>
    <name evidence="2" type="ORF">C922_05770</name>
</gene>
<feature type="non-terminal residue" evidence="2">
    <location>
        <position position="96"/>
    </location>
</feature>
<organism evidence="2 3">
    <name type="scientific">Plasmodium inui San Antonio 1</name>
    <dbReference type="NCBI Taxonomy" id="1237626"/>
    <lineage>
        <taxon>Eukaryota</taxon>
        <taxon>Sar</taxon>
        <taxon>Alveolata</taxon>
        <taxon>Apicomplexa</taxon>
        <taxon>Aconoidasida</taxon>
        <taxon>Haemosporida</taxon>
        <taxon>Plasmodiidae</taxon>
        <taxon>Plasmodium</taxon>
        <taxon>Plasmodium (Plasmodium)</taxon>
    </lineage>
</organism>
<feature type="region of interest" description="Disordered" evidence="1">
    <location>
        <begin position="1"/>
        <end position="20"/>
    </location>
</feature>
<feature type="region of interest" description="Disordered" evidence="1">
    <location>
        <begin position="31"/>
        <end position="96"/>
    </location>
</feature>
<feature type="compositionally biased region" description="Basic and acidic residues" evidence="1">
    <location>
        <begin position="49"/>
        <end position="58"/>
    </location>
</feature>
<accession>W7A431</accession>
<feature type="non-terminal residue" evidence="2">
    <location>
        <position position="1"/>
    </location>
</feature>
<protein>
    <submittedName>
        <fullName evidence="2">Uncharacterized protein</fullName>
    </submittedName>
</protein>
<dbReference type="EMBL" id="KI965631">
    <property type="protein sequence ID" value="EUD63849.1"/>
    <property type="molecule type" value="Genomic_DNA"/>
</dbReference>
<keyword evidence="3" id="KW-1185">Reference proteome</keyword>
<reference evidence="2 3" key="1">
    <citation type="submission" date="2013-02" db="EMBL/GenBank/DDBJ databases">
        <title>The Genome Sequence of Plasmodium inui San Antonio 1.</title>
        <authorList>
            <consortium name="The Broad Institute Genome Sequencing Platform"/>
            <consortium name="The Broad Institute Genome Sequencing Center for Infectious Disease"/>
            <person name="Neafsey D."/>
            <person name="Cheeseman I."/>
            <person name="Volkman S."/>
            <person name="Adams J."/>
            <person name="Walker B."/>
            <person name="Young S.K."/>
            <person name="Zeng Q."/>
            <person name="Gargeya S."/>
            <person name="Fitzgerald M."/>
            <person name="Haas B."/>
            <person name="Abouelleil A."/>
            <person name="Alvarado L."/>
            <person name="Arachchi H.M."/>
            <person name="Berlin A.M."/>
            <person name="Chapman S.B."/>
            <person name="Dewar J."/>
            <person name="Goldberg J."/>
            <person name="Griggs A."/>
            <person name="Gujja S."/>
            <person name="Hansen M."/>
            <person name="Howarth C."/>
            <person name="Imamovic A."/>
            <person name="Larimer J."/>
            <person name="McCowan C."/>
            <person name="Murphy C."/>
            <person name="Neiman D."/>
            <person name="Pearson M."/>
            <person name="Priest M."/>
            <person name="Roberts A."/>
            <person name="Saif S."/>
            <person name="Shea T."/>
            <person name="Sisk P."/>
            <person name="Sykes S."/>
            <person name="Wortman J."/>
            <person name="Nusbaum C."/>
            <person name="Birren B."/>
        </authorList>
    </citation>
    <scope>NUCLEOTIDE SEQUENCE [LARGE SCALE GENOMIC DNA]</scope>
    <source>
        <strain evidence="2 3">San Antonio 1</strain>
    </source>
</reference>
<dbReference type="RefSeq" id="XP_008819563.1">
    <property type="nucleotide sequence ID" value="XM_008821341.1"/>
</dbReference>
<name>W7A431_9APIC</name>
<evidence type="ECO:0000256" key="1">
    <source>
        <dbReference type="SAM" id="MobiDB-lite"/>
    </source>
</evidence>
<feature type="compositionally biased region" description="Basic residues" evidence="1">
    <location>
        <begin position="84"/>
        <end position="96"/>
    </location>
</feature>